<gene>
    <name evidence="3" type="ORF">EI982_11625</name>
</gene>
<keyword evidence="2" id="KW-1133">Transmembrane helix</keyword>
<feature type="region of interest" description="Disordered" evidence="1">
    <location>
        <begin position="144"/>
        <end position="193"/>
    </location>
</feature>
<keyword evidence="2" id="KW-0812">Transmembrane</keyword>
<dbReference type="GeneID" id="43370201"/>
<dbReference type="RefSeq" id="WP_157689857.1">
    <property type="nucleotide sequence ID" value="NZ_CP034345.1"/>
</dbReference>
<sequence length="412" mass="43511">MLLVLVSGGYVVARRFGLVGPVPELRNGVVTAFEGLPRGSRPVFVVLFVVLGLLGGLWLVAKLGYRSLKWGSRLNSKSGSSSLLIVGVVAGVCMLAVAFGMSLAVLGGTTSMWESDSGAAGTASDLQEAGMSSSLDAAVEGDTLGPVSMRSVDGQCSRPSGTDNDGDRLPNAWERRGSTPDGTPLPDADPDRKDLYIQPIYEPGAERFTGEEKAQLRRVWDEMPVTNPSGETGIELHFVDRWPNQGRVENPITADRNIRSVREEYYTHEGMGGGHCRYHLVAVGTVTSESVAGYGDTPGFVSVVDSTRNPSYNGSVTFRVAVTTHELLHNTAGRVNGNAHPGTGWLGTGGEYLGSGTKQDLDDGFAPPKSYWGTGRENGEQRSRSASAHPVGEAPDIAARSETCGAVTSASP</sequence>
<feature type="compositionally biased region" description="Basic and acidic residues" evidence="1">
    <location>
        <begin position="165"/>
        <end position="178"/>
    </location>
</feature>
<evidence type="ECO:0000256" key="1">
    <source>
        <dbReference type="SAM" id="MobiDB-lite"/>
    </source>
</evidence>
<dbReference type="EMBL" id="CP034345">
    <property type="protein sequence ID" value="QGX95398.1"/>
    <property type="molecule type" value="Genomic_DNA"/>
</dbReference>
<protein>
    <submittedName>
        <fullName evidence="3">Uncharacterized protein</fullName>
    </submittedName>
</protein>
<dbReference type="AlphaFoldDB" id="A0A6B9F4X7"/>
<evidence type="ECO:0000313" key="4">
    <source>
        <dbReference type="Proteomes" id="UP000428325"/>
    </source>
</evidence>
<organism evidence="3 4">
    <name type="scientific">Haloplanus rallus</name>
    <dbReference type="NCBI Taxonomy" id="1816183"/>
    <lineage>
        <taxon>Archaea</taxon>
        <taxon>Methanobacteriati</taxon>
        <taxon>Methanobacteriota</taxon>
        <taxon>Stenosarchaea group</taxon>
        <taxon>Halobacteria</taxon>
        <taxon>Halobacteriales</taxon>
        <taxon>Haloferacaceae</taxon>
        <taxon>Haloplanus</taxon>
    </lineage>
</organism>
<keyword evidence="2" id="KW-0472">Membrane</keyword>
<feature type="transmembrane region" description="Helical" evidence="2">
    <location>
        <begin position="41"/>
        <end position="61"/>
    </location>
</feature>
<accession>A0A6B9F4X7</accession>
<dbReference type="KEGG" id="hra:EI982_11625"/>
<evidence type="ECO:0000256" key="2">
    <source>
        <dbReference type="SAM" id="Phobius"/>
    </source>
</evidence>
<feature type="transmembrane region" description="Helical" evidence="2">
    <location>
        <begin position="82"/>
        <end position="106"/>
    </location>
</feature>
<evidence type="ECO:0000313" key="3">
    <source>
        <dbReference type="EMBL" id="QGX95398.1"/>
    </source>
</evidence>
<reference evidence="3 4" key="1">
    <citation type="submission" date="2018-12" db="EMBL/GenBank/DDBJ databases">
        <title>Complete genome sequence of Haloplanus rallus MBLA0036.</title>
        <authorList>
            <person name="Nam Y.-d."/>
            <person name="Kang J."/>
            <person name="Chung W.-H."/>
            <person name="Park Y.S."/>
        </authorList>
    </citation>
    <scope>NUCLEOTIDE SEQUENCE [LARGE SCALE GENOMIC DNA]</scope>
    <source>
        <strain evidence="3 4">MBLA0036</strain>
    </source>
</reference>
<name>A0A6B9F4X7_9EURY</name>
<proteinExistence type="predicted"/>
<dbReference type="OrthoDB" id="291824at2157"/>
<feature type="region of interest" description="Disordered" evidence="1">
    <location>
        <begin position="356"/>
        <end position="412"/>
    </location>
</feature>
<keyword evidence="4" id="KW-1185">Reference proteome</keyword>
<dbReference type="Proteomes" id="UP000428325">
    <property type="component" value="Chromosome"/>
</dbReference>